<dbReference type="Gene3D" id="2.160.20.80">
    <property type="entry name" value="E3 ubiquitin-protein ligase SopA"/>
    <property type="match status" value="1"/>
</dbReference>
<organism evidence="2 3">
    <name type="scientific">Streptomyces milbemycinicus</name>
    <dbReference type="NCBI Taxonomy" id="476552"/>
    <lineage>
        <taxon>Bacteria</taxon>
        <taxon>Bacillati</taxon>
        <taxon>Actinomycetota</taxon>
        <taxon>Actinomycetes</taxon>
        <taxon>Kitasatosporales</taxon>
        <taxon>Streptomycetaceae</taxon>
        <taxon>Streptomyces</taxon>
    </lineage>
</organism>
<dbReference type="PANTHER" id="PTHR47485:SF1">
    <property type="entry name" value="THYLAKOID LUMENAL 17.4 KDA PROTEIN, CHLOROPLASTIC"/>
    <property type="match status" value="1"/>
</dbReference>
<dbReference type="InterPro" id="IPR001646">
    <property type="entry name" value="5peptide_repeat"/>
</dbReference>
<dbReference type="PANTHER" id="PTHR47485">
    <property type="entry name" value="THYLAKOID LUMENAL 17.4 KDA PROTEIN, CHLOROPLASTIC"/>
    <property type="match status" value="1"/>
</dbReference>
<dbReference type="Proteomes" id="UP001620295">
    <property type="component" value="Unassembled WGS sequence"/>
</dbReference>
<reference evidence="2 3" key="1">
    <citation type="submission" date="2024-11" db="EMBL/GenBank/DDBJ databases">
        <title>The Natural Products Discovery Center: Release of the First 8490 Sequenced Strains for Exploring Actinobacteria Biosynthetic Diversity.</title>
        <authorList>
            <person name="Kalkreuter E."/>
            <person name="Kautsar S.A."/>
            <person name="Yang D."/>
            <person name="Bader C.D."/>
            <person name="Teijaro C.N."/>
            <person name="Fluegel L."/>
            <person name="Davis C.M."/>
            <person name="Simpson J.R."/>
            <person name="Lauterbach L."/>
            <person name="Steele A.D."/>
            <person name="Gui C."/>
            <person name="Meng S."/>
            <person name="Li G."/>
            <person name="Viehrig K."/>
            <person name="Ye F."/>
            <person name="Su P."/>
            <person name="Kiefer A.F."/>
            <person name="Nichols A."/>
            <person name="Cepeda A.J."/>
            <person name="Yan W."/>
            <person name="Fan B."/>
            <person name="Jiang Y."/>
            <person name="Adhikari A."/>
            <person name="Zheng C.-J."/>
            <person name="Schuster L."/>
            <person name="Cowan T.M."/>
            <person name="Smanski M.J."/>
            <person name="Chevrette M.G."/>
            <person name="De Carvalho L.P.S."/>
            <person name="Shen B."/>
        </authorList>
    </citation>
    <scope>NUCLEOTIDE SEQUENCE [LARGE SCALE GENOMIC DNA]</scope>
    <source>
        <strain evidence="2 3">NPDC020863</strain>
    </source>
</reference>
<evidence type="ECO:0000313" key="2">
    <source>
        <dbReference type="EMBL" id="MFK4272123.1"/>
    </source>
</evidence>
<sequence length="213" mass="22193">MNTRWPRSLSCVIATAMSSALLIGCGGEKHGRSCSGHRGKDLSGRTVAGDDLLQKTLHCVNLEGSTLTGLVSEANLRHGNLYKARLTGASLENVDLREADLRGADLSSVSLSQVDLRGADLSDAMLGKGLLENVSFGGAHLSDVDLRAASLTHVDLTKADLSGADLSGAALSDSDLRGARTRDTDLSTTTWENVVCPDGSRSNAGTSCTSHLT</sequence>
<keyword evidence="3" id="KW-1185">Reference proteome</keyword>
<comment type="caution">
    <text evidence="2">The sequence shown here is derived from an EMBL/GenBank/DDBJ whole genome shotgun (WGS) entry which is preliminary data.</text>
</comment>
<gene>
    <name evidence="2" type="ORF">ACI2L5_45615</name>
</gene>
<dbReference type="Pfam" id="PF00805">
    <property type="entry name" value="Pentapeptide"/>
    <property type="match status" value="2"/>
</dbReference>
<protein>
    <submittedName>
        <fullName evidence="2">Pentapeptide repeat-containing protein</fullName>
    </submittedName>
</protein>
<accession>A0ABW8M1R9</accession>
<keyword evidence="1" id="KW-0677">Repeat</keyword>
<dbReference type="PROSITE" id="PS51257">
    <property type="entry name" value="PROKAR_LIPOPROTEIN"/>
    <property type="match status" value="1"/>
</dbReference>
<name>A0ABW8M1R9_9ACTN</name>
<evidence type="ECO:0000256" key="1">
    <source>
        <dbReference type="ARBA" id="ARBA00022737"/>
    </source>
</evidence>
<proteinExistence type="predicted"/>
<dbReference type="SUPFAM" id="SSF141571">
    <property type="entry name" value="Pentapeptide repeat-like"/>
    <property type="match status" value="1"/>
</dbReference>
<dbReference type="EMBL" id="JBJDQH010000023">
    <property type="protein sequence ID" value="MFK4272123.1"/>
    <property type="molecule type" value="Genomic_DNA"/>
</dbReference>
<dbReference type="RefSeq" id="WP_358644836.1">
    <property type="nucleotide sequence ID" value="NZ_JBFACG010000032.1"/>
</dbReference>
<evidence type="ECO:0000313" key="3">
    <source>
        <dbReference type="Proteomes" id="UP001620295"/>
    </source>
</evidence>